<evidence type="ECO:0000313" key="2">
    <source>
        <dbReference type="Proteomes" id="UP000005723"/>
    </source>
</evidence>
<dbReference type="HOGENOM" id="CLU_3257744_0_0_6"/>
<comment type="caution">
    <text evidence="1">The sequence shown here is derived from an EMBL/GenBank/DDBJ whole genome shotgun (WGS) entry which is preliminary data.</text>
</comment>
<dbReference type="EMBL" id="ADBY01000051">
    <property type="protein sequence ID" value="EFE94836.1"/>
    <property type="molecule type" value="Genomic_DNA"/>
</dbReference>
<reference evidence="1 2" key="1">
    <citation type="submission" date="2010-01" db="EMBL/GenBank/DDBJ databases">
        <authorList>
            <person name="Muzny D."/>
            <person name="Qin X."/>
            <person name="Deng J."/>
            <person name="Jiang H."/>
            <person name="Liu Y."/>
            <person name="Qu J."/>
            <person name="Song X.-Z."/>
            <person name="Zhang L."/>
            <person name="Thornton R."/>
            <person name="Coyle M."/>
            <person name="Francisco L."/>
            <person name="Jackson L."/>
            <person name="Javaid M."/>
            <person name="Korchina V."/>
            <person name="Kovar C."/>
            <person name="Mata R."/>
            <person name="Mathew T."/>
            <person name="Ngo R."/>
            <person name="Nguyen L."/>
            <person name="Nguyen N."/>
            <person name="Okwuonu G."/>
            <person name="Ongeri F."/>
            <person name="Pham C."/>
            <person name="Simmons D."/>
            <person name="Wilczek-Boney K."/>
            <person name="Hale W."/>
            <person name="Jakkamsetti A."/>
            <person name="Pham P."/>
            <person name="Ruth R."/>
            <person name="San Lucas F."/>
            <person name="Warren J."/>
            <person name="Zhang J."/>
            <person name="Zhao Z."/>
            <person name="Zhou C."/>
            <person name="Zhu D."/>
            <person name="Lee S."/>
            <person name="Bess C."/>
            <person name="Blankenburg K."/>
            <person name="Forbes L."/>
            <person name="Fu Q."/>
            <person name="Gubbala S."/>
            <person name="Hirani K."/>
            <person name="Jayaseelan J.C."/>
            <person name="Lara F."/>
            <person name="Munidasa M."/>
            <person name="Palculict T."/>
            <person name="Patil S."/>
            <person name="Pu L.-L."/>
            <person name="Saada N."/>
            <person name="Tang L."/>
            <person name="Weissenberger G."/>
            <person name="Zhu Y."/>
            <person name="Hemphill L."/>
            <person name="Shang Y."/>
            <person name="Youmans B."/>
            <person name="Ayvaz T."/>
            <person name="Ross M."/>
            <person name="Santibanez J."/>
            <person name="Aqrawi P."/>
            <person name="Gross S."/>
            <person name="Joshi V."/>
            <person name="Fowler G."/>
            <person name="Nazareth L."/>
            <person name="Reid J."/>
            <person name="Worley K."/>
            <person name="Petrosino J."/>
            <person name="Highlander S."/>
            <person name="Gibbs R."/>
        </authorList>
    </citation>
    <scope>NUCLEOTIDE SEQUENCE [LARGE SCALE GENOMIC DNA]</scope>
    <source>
        <strain evidence="1 2">DSM 4582</strain>
    </source>
</reference>
<protein>
    <submittedName>
        <fullName evidence="1">Uncharacterized protein</fullName>
    </submittedName>
</protein>
<organism evidence="1 2">
    <name type="scientific">Serratia odorifera DSM 4582</name>
    <dbReference type="NCBI Taxonomy" id="667129"/>
    <lineage>
        <taxon>Bacteria</taxon>
        <taxon>Pseudomonadati</taxon>
        <taxon>Pseudomonadota</taxon>
        <taxon>Gammaproteobacteria</taxon>
        <taxon>Enterobacterales</taxon>
        <taxon>Yersiniaceae</taxon>
        <taxon>Serratia</taxon>
    </lineage>
</organism>
<dbReference type="Proteomes" id="UP000005723">
    <property type="component" value="Unassembled WGS sequence"/>
</dbReference>
<proteinExistence type="predicted"/>
<gene>
    <name evidence="1" type="ORF">HMPREF0758_3707</name>
</gene>
<sequence length="42" mass="4677">MACLSMSEAWAGQRKALFSDIQQKNGQHFLITSALNHCLNNV</sequence>
<accession>D4E6A7</accession>
<dbReference type="AlphaFoldDB" id="D4E6A7"/>
<keyword evidence="2" id="KW-1185">Reference proteome</keyword>
<evidence type="ECO:0000313" key="1">
    <source>
        <dbReference type="EMBL" id="EFE94836.1"/>
    </source>
</evidence>
<name>D4E6A7_SEROD</name>